<dbReference type="Gene3D" id="1.10.530.10">
    <property type="match status" value="1"/>
</dbReference>
<comment type="caution">
    <text evidence="6">The sequence shown here is derived from an EMBL/GenBank/DDBJ whole genome shotgun (WGS) entry which is preliminary data.</text>
</comment>
<dbReference type="GO" id="GO:0016787">
    <property type="term" value="F:hydrolase activity"/>
    <property type="evidence" value="ECO:0007669"/>
    <property type="project" value="UniProtKB-KW"/>
</dbReference>
<accession>A0A917ZPL2</accession>
<dbReference type="Proteomes" id="UP000641932">
    <property type="component" value="Unassembled WGS sequence"/>
</dbReference>
<feature type="region of interest" description="Disordered" evidence="3">
    <location>
        <begin position="125"/>
        <end position="280"/>
    </location>
</feature>
<gene>
    <name evidence="6" type="ORF">GCM10012280_28660</name>
</gene>
<reference evidence="6" key="2">
    <citation type="submission" date="2020-09" db="EMBL/GenBank/DDBJ databases">
        <authorList>
            <person name="Sun Q."/>
            <person name="Zhou Y."/>
        </authorList>
    </citation>
    <scope>NUCLEOTIDE SEQUENCE</scope>
    <source>
        <strain evidence="6">CGMCC 4.7201</strain>
    </source>
</reference>
<keyword evidence="4" id="KW-0732">Signal</keyword>
<comment type="similarity">
    <text evidence="1">Belongs to the transglycosylase family. Rpf subfamily.</text>
</comment>
<feature type="compositionally biased region" description="Basic and acidic residues" evidence="3">
    <location>
        <begin position="198"/>
        <end position="209"/>
    </location>
</feature>
<proteinExistence type="inferred from homology"/>
<organism evidence="6 7">
    <name type="scientific">Wenjunlia tyrosinilytica</name>
    <dbReference type="NCBI Taxonomy" id="1544741"/>
    <lineage>
        <taxon>Bacteria</taxon>
        <taxon>Bacillati</taxon>
        <taxon>Actinomycetota</taxon>
        <taxon>Actinomycetes</taxon>
        <taxon>Kitasatosporales</taxon>
        <taxon>Streptomycetaceae</taxon>
        <taxon>Wenjunlia</taxon>
    </lineage>
</organism>
<feature type="compositionally biased region" description="Acidic residues" evidence="3">
    <location>
        <begin position="211"/>
        <end position="223"/>
    </location>
</feature>
<dbReference type="PANTHER" id="PTHR34700:SF4">
    <property type="entry name" value="PHAGE-LIKE ELEMENT PBSX PROTEIN XKDP"/>
    <property type="match status" value="1"/>
</dbReference>
<dbReference type="PROSITE" id="PS51782">
    <property type="entry name" value="LYSM"/>
    <property type="match status" value="1"/>
</dbReference>
<dbReference type="RefSeq" id="WP_189132030.1">
    <property type="nucleotide sequence ID" value="NZ_BMMS01000011.1"/>
</dbReference>
<feature type="compositionally biased region" description="Low complexity" evidence="3">
    <location>
        <begin position="224"/>
        <end position="240"/>
    </location>
</feature>
<feature type="domain" description="LysM" evidence="5">
    <location>
        <begin position="279"/>
        <end position="328"/>
    </location>
</feature>
<evidence type="ECO:0000256" key="1">
    <source>
        <dbReference type="ARBA" id="ARBA00010830"/>
    </source>
</evidence>
<dbReference type="EMBL" id="BMMS01000011">
    <property type="protein sequence ID" value="GGO88262.1"/>
    <property type="molecule type" value="Genomic_DNA"/>
</dbReference>
<evidence type="ECO:0000313" key="7">
    <source>
        <dbReference type="Proteomes" id="UP000641932"/>
    </source>
</evidence>
<dbReference type="InterPro" id="IPR023346">
    <property type="entry name" value="Lysozyme-like_dom_sf"/>
</dbReference>
<feature type="compositionally biased region" description="Low complexity" evidence="3">
    <location>
        <begin position="168"/>
        <end position="179"/>
    </location>
</feature>
<dbReference type="InterPro" id="IPR052196">
    <property type="entry name" value="Bact_Kbp"/>
</dbReference>
<keyword evidence="7" id="KW-1185">Reference proteome</keyword>
<evidence type="ECO:0000256" key="4">
    <source>
        <dbReference type="SAM" id="SignalP"/>
    </source>
</evidence>
<evidence type="ECO:0000256" key="2">
    <source>
        <dbReference type="ARBA" id="ARBA00022801"/>
    </source>
</evidence>
<dbReference type="InterPro" id="IPR018392">
    <property type="entry name" value="LysM"/>
</dbReference>
<dbReference type="Pfam" id="PF06737">
    <property type="entry name" value="Transglycosylas"/>
    <property type="match status" value="1"/>
</dbReference>
<dbReference type="SUPFAM" id="SSF53955">
    <property type="entry name" value="Lysozyme-like"/>
    <property type="match status" value="1"/>
</dbReference>
<evidence type="ECO:0000313" key="6">
    <source>
        <dbReference type="EMBL" id="GGO88262.1"/>
    </source>
</evidence>
<keyword evidence="2" id="KW-0378">Hydrolase</keyword>
<sequence>MLLSGNGRHRRPRPTPKFVLAVGVTGASVALPLIGATGANAASGSAWDKVASCESGNNWSMNTDNGYYGGLQFSETSWSVYGGKQYAPTADLASRNEQIAVAEKILADQGPNAWPECSVQAGLTKADATPDASQSPDVEATNTQPGEGSADQGSADQGSEDTGDTPSKDSSSPKYSQSSESEDSSASEDGTTGQTVSPKDRFSEDRFFGDGDSEDDDSEDGDSEATGSQDTGSTDTGDTTAPEESKAPKHAAPGDGTEAGDEERASRGKHRAPAKADDDQYTVVKGDNLCDIAEDKGLNGGWTALYKANKNTVGQDPDLIVPGQRLEIGTSMAG</sequence>
<evidence type="ECO:0000259" key="5">
    <source>
        <dbReference type="PROSITE" id="PS51782"/>
    </source>
</evidence>
<feature type="compositionally biased region" description="Polar residues" evidence="3">
    <location>
        <begin position="131"/>
        <end position="157"/>
    </location>
</feature>
<dbReference type="PANTHER" id="PTHR34700">
    <property type="entry name" value="POTASSIUM BINDING PROTEIN KBP"/>
    <property type="match status" value="1"/>
</dbReference>
<reference evidence="6" key="1">
    <citation type="journal article" date="2014" name="Int. J. Syst. Evol. Microbiol.">
        <title>Complete genome sequence of Corynebacterium casei LMG S-19264T (=DSM 44701T), isolated from a smear-ripened cheese.</title>
        <authorList>
            <consortium name="US DOE Joint Genome Institute (JGI-PGF)"/>
            <person name="Walter F."/>
            <person name="Albersmeier A."/>
            <person name="Kalinowski J."/>
            <person name="Ruckert C."/>
        </authorList>
    </citation>
    <scope>NUCLEOTIDE SEQUENCE</scope>
    <source>
        <strain evidence="6">CGMCC 4.7201</strain>
    </source>
</reference>
<protein>
    <submittedName>
        <fullName evidence="6">Peptidoglycan-binding protein LysM</fullName>
    </submittedName>
</protein>
<name>A0A917ZPL2_9ACTN</name>
<dbReference type="InterPro" id="IPR036779">
    <property type="entry name" value="LysM_dom_sf"/>
</dbReference>
<feature type="signal peptide" evidence="4">
    <location>
        <begin position="1"/>
        <end position="41"/>
    </location>
</feature>
<dbReference type="CDD" id="cd13925">
    <property type="entry name" value="RPF"/>
    <property type="match status" value="1"/>
</dbReference>
<dbReference type="CDD" id="cd00118">
    <property type="entry name" value="LysM"/>
    <property type="match status" value="1"/>
</dbReference>
<dbReference type="Gene3D" id="3.10.350.10">
    <property type="entry name" value="LysM domain"/>
    <property type="match status" value="1"/>
</dbReference>
<dbReference type="AlphaFoldDB" id="A0A917ZPL2"/>
<feature type="chain" id="PRO_5037288150" evidence="4">
    <location>
        <begin position="42"/>
        <end position="334"/>
    </location>
</feature>
<dbReference type="SUPFAM" id="SSF54106">
    <property type="entry name" value="LysM domain"/>
    <property type="match status" value="1"/>
</dbReference>
<dbReference type="InterPro" id="IPR010618">
    <property type="entry name" value="RPF"/>
</dbReference>
<evidence type="ECO:0000256" key="3">
    <source>
        <dbReference type="SAM" id="MobiDB-lite"/>
    </source>
</evidence>
<dbReference type="SMART" id="SM00257">
    <property type="entry name" value="LysM"/>
    <property type="match status" value="1"/>
</dbReference>